<protein>
    <submittedName>
        <fullName evidence="1">Sister chromatid cohesion protein Dcc1</fullName>
    </submittedName>
</protein>
<reference evidence="2" key="1">
    <citation type="journal article" date="2024" name="Front. Bioeng. Biotechnol.">
        <title>Genome-scale model development and genomic sequencing of the oleaginous clade Lipomyces.</title>
        <authorList>
            <person name="Czajka J.J."/>
            <person name="Han Y."/>
            <person name="Kim J."/>
            <person name="Mondo S.J."/>
            <person name="Hofstad B.A."/>
            <person name="Robles A."/>
            <person name="Haridas S."/>
            <person name="Riley R."/>
            <person name="LaButti K."/>
            <person name="Pangilinan J."/>
            <person name="Andreopoulos W."/>
            <person name="Lipzen A."/>
            <person name="Yan J."/>
            <person name="Wang M."/>
            <person name="Ng V."/>
            <person name="Grigoriev I.V."/>
            <person name="Spatafora J.W."/>
            <person name="Magnuson J.K."/>
            <person name="Baker S.E."/>
            <person name="Pomraning K.R."/>
        </authorList>
    </citation>
    <scope>NUCLEOTIDE SEQUENCE [LARGE SCALE GENOMIC DNA]</scope>
    <source>
        <strain evidence="2">CBS 10300</strain>
    </source>
</reference>
<sequence length="372" mass="41206">MSQGDGIPLCIDSTIASRYRLMQLPPDILELLDSPEEAAHLQLKSATPDSPAFLCAYSRTFQLRQISQSNTLLLLSSDSSPETTDTVRDEEIGSDPLYATKLPGGYLECMPSTPQIDLSFVPYYHGADLTEAAAAGGSDADLTLSRREVIARVPVSEFEFQSAWIAAMGVEIDGCAYRISQDLVLRILPVLVAAMQADGMDFGALWLDDVFEAVRNDEDEPRAVIEAILRRFCTSPSEPYCLDTAQLTRWIGIKMLSEHAVREVRLEDFMEKWELSLPPALDMTCDLSMLTGQYVQPTTKTIKFLPSARLPVDPASRFERLFAAKSSWAQEDILPFVADIESDKAKINTLFMKFAKKKVVKGKTYIGKRGGG</sequence>
<keyword evidence="2" id="KW-1185">Reference proteome</keyword>
<gene>
    <name evidence="1" type="ORF">V1517DRAFT_323400</name>
</gene>
<accession>A0ACC3TN72</accession>
<comment type="caution">
    <text evidence="1">The sequence shown here is derived from an EMBL/GenBank/DDBJ whole genome shotgun (WGS) entry which is preliminary data.</text>
</comment>
<proteinExistence type="predicted"/>
<evidence type="ECO:0000313" key="1">
    <source>
        <dbReference type="EMBL" id="KAK9322411.1"/>
    </source>
</evidence>
<evidence type="ECO:0000313" key="2">
    <source>
        <dbReference type="Proteomes" id="UP001489719"/>
    </source>
</evidence>
<dbReference type="EMBL" id="MU970077">
    <property type="protein sequence ID" value="KAK9322411.1"/>
    <property type="molecule type" value="Genomic_DNA"/>
</dbReference>
<dbReference type="Proteomes" id="UP001489719">
    <property type="component" value="Unassembled WGS sequence"/>
</dbReference>
<organism evidence="1 2">
    <name type="scientific">Lipomyces orientalis</name>
    <dbReference type="NCBI Taxonomy" id="1233043"/>
    <lineage>
        <taxon>Eukaryota</taxon>
        <taxon>Fungi</taxon>
        <taxon>Dikarya</taxon>
        <taxon>Ascomycota</taxon>
        <taxon>Saccharomycotina</taxon>
        <taxon>Lipomycetes</taxon>
        <taxon>Lipomycetales</taxon>
        <taxon>Lipomycetaceae</taxon>
        <taxon>Lipomyces</taxon>
    </lineage>
</organism>
<name>A0ACC3TN72_9ASCO</name>